<name>A0AAD8X1M7_LOLMU</name>
<evidence type="ECO:0000313" key="2">
    <source>
        <dbReference type="Proteomes" id="UP001231189"/>
    </source>
</evidence>
<sequence length="499" mass="56964">MTDGSSMENHYILYLKLDMEDKEVHLKPDMDMEVNLRLDMEVNLRLDMEVMQGHTMLVESEPQGAGKDTIFAELIEEAKRAASDGGTMSRFSLTVKLLQAKSYYRISNVAFNAILLILALQYPNSSIPKSYEEALSIIGRLVLGYDSIHVCPNNCVLFRKDYAKENNCPKCKASRWKDADGRRQIPEKVLRHFPLIPRLQRMFLSKEQSKEVQWHKLKRQDVENDLSHPADGDAWKDFDNIHKDFAADARNIRLGLATDGFNPYGNMSNSYSMWPVFVVPYNLPPWACMDQSNFMLALLIPGPSSPGKDFDVFMEPLMEELQELWKGVKSAPKNNRLLFQPNKIIGNPALAPTNRASNGRTGTLWHVRFQGLDRHINDSTTGSIFKFHASDALLWVPVFSEPAGSPVGDVVVDAHIDHLRPFDLVRPLRSPLRHSPLNHFRTSLLRHIRLQTIVSLWLATTYHARLEWTHATAVPQPGNELELSDFNFYDFSNDSEFDK</sequence>
<keyword evidence="2" id="KW-1185">Reference proteome</keyword>
<dbReference type="Proteomes" id="UP001231189">
    <property type="component" value="Unassembled WGS sequence"/>
</dbReference>
<dbReference type="InterPro" id="IPR004242">
    <property type="entry name" value="Transposase_21"/>
</dbReference>
<proteinExistence type="predicted"/>
<reference evidence="1" key="1">
    <citation type="submission" date="2023-07" db="EMBL/GenBank/DDBJ databases">
        <title>A chromosome-level genome assembly of Lolium multiflorum.</title>
        <authorList>
            <person name="Chen Y."/>
            <person name="Copetti D."/>
            <person name="Kolliker R."/>
            <person name="Studer B."/>
        </authorList>
    </citation>
    <scope>NUCLEOTIDE SEQUENCE</scope>
    <source>
        <strain evidence="1">02402/16</strain>
        <tissue evidence="1">Leaf</tissue>
    </source>
</reference>
<gene>
    <name evidence="1" type="ORF">QYE76_009027</name>
</gene>
<dbReference type="AlphaFoldDB" id="A0AAD8X1M7"/>
<evidence type="ECO:0008006" key="3">
    <source>
        <dbReference type="Google" id="ProtNLM"/>
    </source>
</evidence>
<dbReference type="PANTHER" id="PTHR10775">
    <property type="entry name" value="OS08G0208400 PROTEIN"/>
    <property type="match status" value="1"/>
</dbReference>
<dbReference type="EMBL" id="JAUUTY010000001">
    <property type="protein sequence ID" value="KAK1692330.1"/>
    <property type="molecule type" value="Genomic_DNA"/>
</dbReference>
<comment type="caution">
    <text evidence="1">The sequence shown here is derived from an EMBL/GenBank/DDBJ whole genome shotgun (WGS) entry which is preliminary data.</text>
</comment>
<organism evidence="1 2">
    <name type="scientific">Lolium multiflorum</name>
    <name type="common">Italian ryegrass</name>
    <name type="synonym">Lolium perenne subsp. multiflorum</name>
    <dbReference type="NCBI Taxonomy" id="4521"/>
    <lineage>
        <taxon>Eukaryota</taxon>
        <taxon>Viridiplantae</taxon>
        <taxon>Streptophyta</taxon>
        <taxon>Embryophyta</taxon>
        <taxon>Tracheophyta</taxon>
        <taxon>Spermatophyta</taxon>
        <taxon>Magnoliopsida</taxon>
        <taxon>Liliopsida</taxon>
        <taxon>Poales</taxon>
        <taxon>Poaceae</taxon>
        <taxon>BOP clade</taxon>
        <taxon>Pooideae</taxon>
        <taxon>Poodae</taxon>
        <taxon>Poeae</taxon>
        <taxon>Poeae Chloroplast Group 2 (Poeae type)</taxon>
        <taxon>Loliodinae</taxon>
        <taxon>Loliinae</taxon>
        <taxon>Lolium</taxon>
    </lineage>
</organism>
<dbReference type="Pfam" id="PF02992">
    <property type="entry name" value="Transposase_21"/>
    <property type="match status" value="1"/>
</dbReference>
<protein>
    <recommendedName>
        <fullName evidence="3">Transposase</fullName>
    </recommendedName>
</protein>
<evidence type="ECO:0000313" key="1">
    <source>
        <dbReference type="EMBL" id="KAK1692330.1"/>
    </source>
</evidence>
<dbReference type="PANTHER" id="PTHR10775:SF185">
    <property type="entry name" value="OS08G0208400 PROTEIN"/>
    <property type="match status" value="1"/>
</dbReference>
<accession>A0AAD8X1M7</accession>